<evidence type="ECO:0000313" key="1">
    <source>
        <dbReference type="EMBL" id="MDH6060838.1"/>
    </source>
</evidence>
<dbReference type="RefSeq" id="WP_280654830.1">
    <property type="nucleotide sequence ID" value="NZ_JANQDH010000070.1"/>
</dbReference>
<evidence type="ECO:0008006" key="3">
    <source>
        <dbReference type="Google" id="ProtNLM"/>
    </source>
</evidence>
<keyword evidence="2" id="KW-1185">Reference proteome</keyword>
<dbReference type="Proteomes" id="UP001159387">
    <property type="component" value="Unassembled WGS sequence"/>
</dbReference>
<comment type="caution">
    <text evidence="1">The sequence shown here is derived from an EMBL/GenBank/DDBJ whole genome shotgun (WGS) entry which is preliminary data.</text>
</comment>
<dbReference type="EMBL" id="JANQDH010000070">
    <property type="protein sequence ID" value="MDH6060838.1"/>
    <property type="molecule type" value="Genomic_DNA"/>
</dbReference>
<sequence length="165" mass="18946">MSSIFLIDTSIFLNILNVPNCNQHRKSVLEDYKTYYQSGCTFLLPMATIMETGNHIAQNGDGTIRRKTAIRFVEEVKAAFKGEAPWQTTKFPDTTTILDWIDNFPNLAGQNKAPDKQEGTSFGDLSIIEEFNKLSQRFPTREIYIWSLDRDLQNYHHKPTLNIPS</sequence>
<gene>
    <name evidence="1" type="ORF">NWP17_10370</name>
</gene>
<proteinExistence type="predicted"/>
<reference evidence="1 2" key="1">
    <citation type="journal article" date="2023" name="J. Phycol.">
        <title>Chrysosporum ovalisporum is synonymous with the true-branching cyanobacterium Umezakia natans (Nostocales/Aphanizomenonaceae).</title>
        <authorList>
            <person name="McGregor G.B."/>
            <person name="Sendall B.C."/>
            <person name="Niiyama Y."/>
            <person name="Tuji A."/>
            <person name="Willis A."/>
        </authorList>
    </citation>
    <scope>NUCLEOTIDE SEQUENCE [LARGE SCALE GENOMIC DNA]</scope>
    <source>
        <strain evidence="1 2">ANA360D</strain>
    </source>
</reference>
<accession>A0AA43KCF7</accession>
<protein>
    <recommendedName>
        <fullName evidence="3">PIN domain-containing protein</fullName>
    </recommendedName>
</protein>
<organism evidence="1 2">
    <name type="scientific">Chrysosporum bergii ANA360D</name>
    <dbReference type="NCBI Taxonomy" id="617107"/>
    <lineage>
        <taxon>Bacteria</taxon>
        <taxon>Bacillati</taxon>
        <taxon>Cyanobacteriota</taxon>
        <taxon>Cyanophyceae</taxon>
        <taxon>Nostocales</taxon>
        <taxon>Nodulariaceae</taxon>
        <taxon>Chrysosporum</taxon>
    </lineage>
</organism>
<dbReference type="AlphaFoldDB" id="A0AA43KCF7"/>
<name>A0AA43KCF7_9CYAN</name>
<evidence type="ECO:0000313" key="2">
    <source>
        <dbReference type="Proteomes" id="UP001159387"/>
    </source>
</evidence>